<comment type="caution">
    <text evidence="2">The sequence shown here is derived from an EMBL/GenBank/DDBJ whole genome shotgun (WGS) entry which is preliminary data.</text>
</comment>
<feature type="region of interest" description="Disordered" evidence="1">
    <location>
        <begin position="244"/>
        <end position="268"/>
    </location>
</feature>
<proteinExistence type="predicted"/>
<feature type="compositionally biased region" description="Pro residues" evidence="1">
    <location>
        <begin position="78"/>
        <end position="92"/>
    </location>
</feature>
<dbReference type="RefSeq" id="WP_110501516.1">
    <property type="nucleotide sequence ID" value="NZ_QJVD01000014.1"/>
</dbReference>
<protein>
    <submittedName>
        <fullName evidence="2">Uncharacterized protein</fullName>
    </submittedName>
</protein>
<dbReference type="Proteomes" id="UP000247832">
    <property type="component" value="Unassembled WGS sequence"/>
</dbReference>
<dbReference type="EMBL" id="QJVD01000014">
    <property type="protein sequence ID" value="PYI66559.1"/>
    <property type="molecule type" value="Genomic_DNA"/>
</dbReference>
<sequence length="268" mass="27712">MSFVAGLLARELPTVSRGAGASGSAGTTPVLAVLPRLASRYEEAGAPLWRGSGNVTLESEAESGAETGPGQAHRSPAAPKPAFPTGPVPAGPGPATRTVGGPALRPAPAAPGSLGYPPGPVTERRAAVAQHRGYAGPPPPAPVIRPVLRPAERPAQEAPGLRHGETQATTPRRQDGVVRGQAVATAVPAAATRARREPAPQPVAPATGMLRPRLEPLVRRETVRAPEQHIHVHIGRIEVKAVAAPTQRPAAPERTRLMSLDEYLEGRP</sequence>
<organism evidence="2 3">
    <name type="scientific">Arthrobacter livingstonensis</name>
    <dbReference type="NCBI Taxonomy" id="670078"/>
    <lineage>
        <taxon>Bacteria</taxon>
        <taxon>Bacillati</taxon>
        <taxon>Actinomycetota</taxon>
        <taxon>Actinomycetes</taxon>
        <taxon>Micrococcales</taxon>
        <taxon>Micrococcaceae</taxon>
        <taxon>Arthrobacter</taxon>
    </lineage>
</organism>
<feature type="compositionally biased region" description="Low complexity" evidence="1">
    <location>
        <begin position="182"/>
        <end position="192"/>
    </location>
</feature>
<feature type="region of interest" description="Disordered" evidence="1">
    <location>
        <begin position="45"/>
        <end position="208"/>
    </location>
</feature>
<dbReference type="AlphaFoldDB" id="A0A2V5L5B1"/>
<evidence type="ECO:0000313" key="3">
    <source>
        <dbReference type="Proteomes" id="UP000247832"/>
    </source>
</evidence>
<name>A0A2V5L5B1_9MICC</name>
<dbReference type="OrthoDB" id="4953211at2"/>
<feature type="compositionally biased region" description="Basic and acidic residues" evidence="1">
    <location>
        <begin position="150"/>
        <end position="165"/>
    </location>
</feature>
<gene>
    <name evidence="2" type="ORF">CVV68_13390</name>
</gene>
<keyword evidence="3" id="KW-1185">Reference proteome</keyword>
<feature type="compositionally biased region" description="Low complexity" evidence="1">
    <location>
        <begin position="93"/>
        <end position="115"/>
    </location>
</feature>
<evidence type="ECO:0000256" key="1">
    <source>
        <dbReference type="SAM" id="MobiDB-lite"/>
    </source>
</evidence>
<accession>A0A2V5L5B1</accession>
<evidence type="ECO:0000313" key="2">
    <source>
        <dbReference type="EMBL" id="PYI66559.1"/>
    </source>
</evidence>
<reference evidence="2 3" key="1">
    <citation type="submission" date="2018-05" db="EMBL/GenBank/DDBJ databases">
        <title>Genetic diversity of glacier-inhabiting Cryobacterium bacteria in China and description of Cryobacterium mengkeensis sp. nov. and Arthrobacter glacialis sp. nov.</title>
        <authorList>
            <person name="Liu Q."/>
            <person name="Xin Y.-H."/>
        </authorList>
    </citation>
    <scope>NUCLEOTIDE SEQUENCE [LARGE SCALE GENOMIC DNA]</scope>
    <source>
        <strain evidence="2 3">LI2</strain>
    </source>
</reference>